<dbReference type="SUPFAM" id="SSF49464">
    <property type="entry name" value="Carboxypeptidase regulatory domain-like"/>
    <property type="match status" value="1"/>
</dbReference>
<keyword evidence="2 8" id="KW-0813">Transport</keyword>
<dbReference type="Pfam" id="PF13715">
    <property type="entry name" value="CarbopepD_reg_2"/>
    <property type="match status" value="1"/>
</dbReference>
<dbReference type="Proteomes" id="UP000885779">
    <property type="component" value="Unassembled WGS sequence"/>
</dbReference>
<dbReference type="PROSITE" id="PS52016">
    <property type="entry name" value="TONB_DEPENDENT_REC_3"/>
    <property type="match status" value="1"/>
</dbReference>
<dbReference type="EMBL" id="DRQG01000109">
    <property type="protein sequence ID" value="HGY56363.1"/>
    <property type="molecule type" value="Genomic_DNA"/>
</dbReference>
<keyword evidence="4 8" id="KW-0812">Transmembrane</keyword>
<dbReference type="InterPro" id="IPR039426">
    <property type="entry name" value="TonB-dep_rcpt-like"/>
</dbReference>
<evidence type="ECO:0000256" key="5">
    <source>
        <dbReference type="ARBA" id="ARBA00023077"/>
    </source>
</evidence>
<sequence length="746" mass="86048">MKVLRQFMFVPLILFIFACLAYAWPSVKLHGYVYNARNGLALPHVNIVINDTLGASTGLDGHFEFILPDGSYRLQVKRIGFESLSYTVNIPEDTCKVLHIDLQPAVLSMKEEITVFAERLEQDPLNPNRNKWLNNTEDIIQRFEGVNLFKRANFASEPSIRGSSMGQISITIDGAKMFYACVDRMDPITAYIEVENLEQAQLSKGSFDLEHNQTIGGSLNFVTEKADYQQSFFLESEGGYESVSALRRFRFKANYSSNNDWAIRLSGSVKKSDAYYAGKNRLIGNSGFNKNNYALSLGRKIGSKSDLHFYYIGDNAWDIGYPALIMDARKTQSHIFNLEYNAKDITPLWNRFSLKLYYNTVKHWMDDYGRSIEEIFNRDVMPGMYMPMYGTSSTSGLIMSFTIADMQNIFTGRLEYYQLAAFADMDMYPIQADKAPAYLINIADARINNAAISLKYNRILSRQSSFRLDARFDYSLRNVLNSYGKRPLQSLYPESDLQNQYHVFGISANYEYRFNDNISAVFKLGNSQRLPTHLENYGYMLYNVQDNFFYYGNPSLKPERSIQVESGINWKSNKLRWRLTTYASRINDYISGYILEGEFKKYENFSLVYLFGAEGSLSWQVTNSLIFFLSTGYTYGQNTVFNEPLPYIPPAEARLKINYTRERYFFEGEARFAASQNRIAYKTTVEDKTPGFVILNLRSQIILSSQWRLKAGIENILDRYYYEHLSINNLPGKGRNFYLGINYRIN</sequence>
<feature type="domain" description="TonB-dependent receptor plug" evidence="11">
    <location>
        <begin position="134"/>
        <end position="216"/>
    </location>
</feature>
<evidence type="ECO:0000256" key="4">
    <source>
        <dbReference type="ARBA" id="ARBA00022692"/>
    </source>
</evidence>
<protein>
    <submittedName>
        <fullName evidence="12">TonB-dependent receptor</fullName>
    </submittedName>
</protein>
<dbReference type="Gene3D" id="2.40.170.20">
    <property type="entry name" value="TonB-dependent receptor, beta-barrel domain"/>
    <property type="match status" value="1"/>
</dbReference>
<keyword evidence="5 9" id="KW-0798">TonB box</keyword>
<dbReference type="InterPro" id="IPR000531">
    <property type="entry name" value="Beta-barrel_TonB"/>
</dbReference>
<dbReference type="Pfam" id="PF00593">
    <property type="entry name" value="TonB_dep_Rec_b-barrel"/>
    <property type="match status" value="1"/>
</dbReference>
<keyword evidence="6 8" id="KW-0472">Membrane</keyword>
<dbReference type="Gene3D" id="2.60.40.1120">
    <property type="entry name" value="Carboxypeptidase-like, regulatory domain"/>
    <property type="match status" value="1"/>
</dbReference>
<keyword evidence="7 8" id="KW-0998">Cell outer membrane</keyword>
<keyword evidence="3 8" id="KW-1134">Transmembrane beta strand</keyword>
<comment type="similarity">
    <text evidence="8 9">Belongs to the TonB-dependent receptor family.</text>
</comment>
<dbReference type="Gene3D" id="2.170.130.10">
    <property type="entry name" value="TonB-dependent receptor, plug domain"/>
    <property type="match status" value="1"/>
</dbReference>
<evidence type="ECO:0000259" key="10">
    <source>
        <dbReference type="Pfam" id="PF00593"/>
    </source>
</evidence>
<comment type="subcellular location">
    <subcellularLocation>
        <location evidence="1 8">Cell outer membrane</location>
        <topology evidence="1 8">Multi-pass membrane protein</topology>
    </subcellularLocation>
</comment>
<dbReference type="PROSITE" id="PS51257">
    <property type="entry name" value="PROKAR_LIPOPROTEIN"/>
    <property type="match status" value="1"/>
</dbReference>
<feature type="domain" description="TonB-dependent receptor-like beta-barrel" evidence="10">
    <location>
        <begin position="274"/>
        <end position="716"/>
    </location>
</feature>
<proteinExistence type="inferred from homology"/>
<dbReference type="GO" id="GO:0044718">
    <property type="term" value="P:siderophore transmembrane transport"/>
    <property type="evidence" value="ECO:0007669"/>
    <property type="project" value="TreeGrafter"/>
</dbReference>
<dbReference type="GO" id="GO:0015344">
    <property type="term" value="F:siderophore uptake transmembrane transporter activity"/>
    <property type="evidence" value="ECO:0007669"/>
    <property type="project" value="TreeGrafter"/>
</dbReference>
<dbReference type="PANTHER" id="PTHR30069">
    <property type="entry name" value="TONB-DEPENDENT OUTER MEMBRANE RECEPTOR"/>
    <property type="match status" value="1"/>
</dbReference>
<organism evidence="12">
    <name type="scientific">Caldithrix abyssi</name>
    <dbReference type="NCBI Taxonomy" id="187145"/>
    <lineage>
        <taxon>Bacteria</taxon>
        <taxon>Pseudomonadati</taxon>
        <taxon>Calditrichota</taxon>
        <taxon>Calditrichia</taxon>
        <taxon>Calditrichales</taxon>
        <taxon>Calditrichaceae</taxon>
        <taxon>Caldithrix</taxon>
    </lineage>
</organism>
<keyword evidence="12" id="KW-0675">Receptor</keyword>
<evidence type="ECO:0000313" key="12">
    <source>
        <dbReference type="EMBL" id="HGY56363.1"/>
    </source>
</evidence>
<evidence type="ECO:0000256" key="9">
    <source>
        <dbReference type="RuleBase" id="RU003357"/>
    </source>
</evidence>
<dbReference type="InterPro" id="IPR037066">
    <property type="entry name" value="Plug_dom_sf"/>
</dbReference>
<dbReference type="InterPro" id="IPR008969">
    <property type="entry name" value="CarboxyPept-like_regulatory"/>
</dbReference>
<dbReference type="SUPFAM" id="SSF56935">
    <property type="entry name" value="Porins"/>
    <property type="match status" value="1"/>
</dbReference>
<evidence type="ECO:0000256" key="8">
    <source>
        <dbReference type="PROSITE-ProRule" id="PRU01360"/>
    </source>
</evidence>
<evidence type="ECO:0000256" key="3">
    <source>
        <dbReference type="ARBA" id="ARBA00022452"/>
    </source>
</evidence>
<dbReference type="Pfam" id="PF07715">
    <property type="entry name" value="Plug"/>
    <property type="match status" value="1"/>
</dbReference>
<dbReference type="PANTHER" id="PTHR30069:SF49">
    <property type="entry name" value="OUTER MEMBRANE PROTEIN C"/>
    <property type="match status" value="1"/>
</dbReference>
<dbReference type="InterPro" id="IPR012910">
    <property type="entry name" value="Plug_dom"/>
</dbReference>
<dbReference type="InterPro" id="IPR036942">
    <property type="entry name" value="Beta-barrel_TonB_sf"/>
</dbReference>
<evidence type="ECO:0000259" key="11">
    <source>
        <dbReference type="Pfam" id="PF07715"/>
    </source>
</evidence>
<dbReference type="AlphaFoldDB" id="A0A7V4U1V0"/>
<accession>A0A7V4U1V0</accession>
<dbReference type="GO" id="GO:0009279">
    <property type="term" value="C:cell outer membrane"/>
    <property type="evidence" value="ECO:0007669"/>
    <property type="project" value="UniProtKB-SubCell"/>
</dbReference>
<evidence type="ECO:0000256" key="7">
    <source>
        <dbReference type="ARBA" id="ARBA00023237"/>
    </source>
</evidence>
<name>A0A7V4U1V0_CALAY</name>
<comment type="caution">
    <text evidence="12">The sequence shown here is derived from an EMBL/GenBank/DDBJ whole genome shotgun (WGS) entry which is preliminary data.</text>
</comment>
<evidence type="ECO:0000256" key="2">
    <source>
        <dbReference type="ARBA" id="ARBA00022448"/>
    </source>
</evidence>
<evidence type="ECO:0000256" key="6">
    <source>
        <dbReference type="ARBA" id="ARBA00023136"/>
    </source>
</evidence>
<reference evidence="12" key="1">
    <citation type="journal article" date="2020" name="mSystems">
        <title>Genome- and Community-Level Interaction Insights into Carbon Utilization and Element Cycling Functions of Hydrothermarchaeota in Hydrothermal Sediment.</title>
        <authorList>
            <person name="Zhou Z."/>
            <person name="Liu Y."/>
            <person name="Xu W."/>
            <person name="Pan J."/>
            <person name="Luo Z.H."/>
            <person name="Li M."/>
        </authorList>
    </citation>
    <scope>NUCLEOTIDE SEQUENCE [LARGE SCALE GENOMIC DNA]</scope>
    <source>
        <strain evidence="12">HyVt-577</strain>
    </source>
</reference>
<evidence type="ECO:0000256" key="1">
    <source>
        <dbReference type="ARBA" id="ARBA00004571"/>
    </source>
</evidence>
<gene>
    <name evidence="12" type="ORF">ENK44_11700</name>
</gene>